<evidence type="ECO:0000256" key="1">
    <source>
        <dbReference type="SAM" id="MobiDB-lite"/>
    </source>
</evidence>
<dbReference type="EMBL" id="AWGJ01000006">
    <property type="protein sequence ID" value="ODN78490.1"/>
    <property type="molecule type" value="Genomic_DNA"/>
</dbReference>
<dbReference type="Proteomes" id="UP000094065">
    <property type="component" value="Unassembled WGS sequence"/>
</dbReference>
<keyword evidence="3" id="KW-1185">Reference proteome</keyword>
<dbReference type="AlphaFoldDB" id="A0A1E3HQ49"/>
<proteinExistence type="predicted"/>
<sequence length="113" mass="12432">MPPKQPEPLPMNSGRLDRRQQGPAPPRRAPLPPRSSSSATRPLGAGPIPEHVKARTLWQSYQSLTPKARIGFGVVVGLVGIGGMVWDRQVLQDEPAKEQKPLINMRMVDRPAK</sequence>
<comment type="caution">
    <text evidence="2">The sequence shown here is derived from an EMBL/GenBank/DDBJ whole genome shotgun (WGS) entry which is preliminary data.</text>
</comment>
<evidence type="ECO:0008006" key="4">
    <source>
        <dbReference type="Google" id="ProtNLM"/>
    </source>
</evidence>
<dbReference type="GeneID" id="30155430"/>
<evidence type="ECO:0000313" key="2">
    <source>
        <dbReference type="EMBL" id="ODN78490.1"/>
    </source>
</evidence>
<organism evidence="2 3">
    <name type="scientific">Cryptococcus amylolentus CBS 6039</name>
    <dbReference type="NCBI Taxonomy" id="1295533"/>
    <lineage>
        <taxon>Eukaryota</taxon>
        <taxon>Fungi</taxon>
        <taxon>Dikarya</taxon>
        <taxon>Basidiomycota</taxon>
        <taxon>Agaricomycotina</taxon>
        <taxon>Tremellomycetes</taxon>
        <taxon>Tremellales</taxon>
        <taxon>Cryptococcaceae</taxon>
        <taxon>Cryptococcus</taxon>
    </lineage>
</organism>
<name>A0A1E3HQ49_9TREE</name>
<accession>A0A1E3HQ49</accession>
<feature type="compositionally biased region" description="Pro residues" evidence="1">
    <location>
        <begin position="23"/>
        <end position="33"/>
    </location>
</feature>
<reference evidence="2 3" key="1">
    <citation type="submission" date="2016-06" db="EMBL/GenBank/DDBJ databases">
        <title>Evolution of pathogenesis and genome organization in the Tremellales.</title>
        <authorList>
            <person name="Cuomo C."/>
            <person name="Litvintseva A."/>
            <person name="Heitman J."/>
            <person name="Chen Y."/>
            <person name="Sun S."/>
            <person name="Springer D."/>
            <person name="Dromer F."/>
            <person name="Young S."/>
            <person name="Zeng Q."/>
            <person name="Chapman S."/>
            <person name="Gujja S."/>
            <person name="Saif S."/>
            <person name="Birren B."/>
        </authorList>
    </citation>
    <scope>NUCLEOTIDE SEQUENCE [LARGE SCALE GENOMIC DNA]</scope>
    <source>
        <strain evidence="2 3">CBS 6039</strain>
    </source>
</reference>
<evidence type="ECO:0000313" key="3">
    <source>
        <dbReference type="Proteomes" id="UP000094065"/>
    </source>
</evidence>
<dbReference type="RefSeq" id="XP_018993536.1">
    <property type="nucleotide sequence ID" value="XM_019138100.1"/>
</dbReference>
<feature type="region of interest" description="Disordered" evidence="1">
    <location>
        <begin position="1"/>
        <end position="49"/>
    </location>
</feature>
<gene>
    <name evidence="2" type="ORF">L202_04121</name>
</gene>
<protein>
    <recommendedName>
        <fullName evidence="4">Cytochrome c oxidase assembly factor 3</fullName>
    </recommendedName>
</protein>